<dbReference type="AlphaFoldDB" id="A0A1I0QUV4"/>
<dbReference type="OrthoDB" id="9794480at2"/>
<keyword evidence="2" id="KW-1185">Reference proteome</keyword>
<sequence>MKGNVIMKVPTIEQAESFLLEAGELNPGPWVLHNRVAGICAKTIAEQCNDIDSNEAQILGMLHDIGRRCGATDMKHILDGYNYMMEQGFENNARICLTHSFPYKDVKAYNGQNDCNELETKFIQDFLNNIEYNDYDRLIQLCDAISFPTGATFIEKRLVDVVLRRGFNDLTVPKWKAFLELKTYFDKKTGQDIYKLLNV</sequence>
<dbReference type="Proteomes" id="UP000199701">
    <property type="component" value="Unassembled WGS sequence"/>
</dbReference>
<dbReference type="STRING" id="99656.SAMN05421659_109128"/>
<accession>A0A1I0QUV4</accession>
<reference evidence="1 2" key="1">
    <citation type="submission" date="2016-10" db="EMBL/GenBank/DDBJ databases">
        <authorList>
            <person name="de Groot N.N."/>
        </authorList>
    </citation>
    <scope>NUCLEOTIDE SEQUENCE [LARGE SCALE GENOMIC DNA]</scope>
    <source>
        <strain evidence="1 2">DSM 9179</strain>
    </source>
</reference>
<dbReference type="Gene3D" id="1.10.3210.10">
    <property type="entry name" value="Hypothetical protein af1432"/>
    <property type="match status" value="1"/>
</dbReference>
<proteinExistence type="predicted"/>
<protein>
    <recommendedName>
        <fullName evidence="3">HD domain-containing protein</fullName>
    </recommendedName>
</protein>
<name>A0A1I0QUV4_9FIRM</name>
<evidence type="ECO:0000313" key="2">
    <source>
        <dbReference type="Proteomes" id="UP000199701"/>
    </source>
</evidence>
<organism evidence="1 2">
    <name type="scientific">[Clostridium] fimetarium</name>
    <dbReference type="NCBI Taxonomy" id="99656"/>
    <lineage>
        <taxon>Bacteria</taxon>
        <taxon>Bacillati</taxon>
        <taxon>Bacillota</taxon>
        <taxon>Clostridia</taxon>
        <taxon>Lachnospirales</taxon>
        <taxon>Lachnospiraceae</taxon>
    </lineage>
</organism>
<gene>
    <name evidence="1" type="ORF">SAMN05421659_109128</name>
</gene>
<dbReference type="SUPFAM" id="SSF109604">
    <property type="entry name" value="HD-domain/PDEase-like"/>
    <property type="match status" value="1"/>
</dbReference>
<evidence type="ECO:0000313" key="1">
    <source>
        <dbReference type="EMBL" id="SEW31213.1"/>
    </source>
</evidence>
<evidence type="ECO:0008006" key="3">
    <source>
        <dbReference type="Google" id="ProtNLM"/>
    </source>
</evidence>
<dbReference type="EMBL" id="FOJI01000009">
    <property type="protein sequence ID" value="SEW31213.1"/>
    <property type="molecule type" value="Genomic_DNA"/>
</dbReference>